<dbReference type="Gene3D" id="1.10.287.130">
    <property type="match status" value="1"/>
</dbReference>
<accession>A0ABS7BND2</accession>
<dbReference type="PANTHER" id="PTHR43047:SF72">
    <property type="entry name" value="OSMOSENSING HISTIDINE PROTEIN KINASE SLN1"/>
    <property type="match status" value="1"/>
</dbReference>
<evidence type="ECO:0000256" key="5">
    <source>
        <dbReference type="ARBA" id="ARBA00022777"/>
    </source>
</evidence>
<organism evidence="11 12">
    <name type="scientific">Sphingomonas citri</name>
    <dbReference type="NCBI Taxonomy" id="2862499"/>
    <lineage>
        <taxon>Bacteria</taxon>
        <taxon>Pseudomonadati</taxon>
        <taxon>Pseudomonadota</taxon>
        <taxon>Alphaproteobacteria</taxon>
        <taxon>Sphingomonadales</taxon>
        <taxon>Sphingomonadaceae</taxon>
        <taxon>Sphingomonas</taxon>
    </lineage>
</organism>
<evidence type="ECO:0000313" key="12">
    <source>
        <dbReference type="Proteomes" id="UP000759103"/>
    </source>
</evidence>
<dbReference type="InterPro" id="IPR004358">
    <property type="entry name" value="Sig_transdc_His_kin-like_C"/>
</dbReference>
<dbReference type="SMART" id="SM00388">
    <property type="entry name" value="HisKA"/>
    <property type="match status" value="1"/>
</dbReference>
<dbReference type="EC" id="2.7.13.3" evidence="2"/>
<evidence type="ECO:0000256" key="4">
    <source>
        <dbReference type="ARBA" id="ARBA00022679"/>
    </source>
</evidence>
<feature type="modified residue" description="4-aspartylphosphate" evidence="6">
    <location>
        <position position="601"/>
    </location>
</feature>
<evidence type="ECO:0000256" key="7">
    <source>
        <dbReference type="SAM" id="Phobius"/>
    </source>
</evidence>
<dbReference type="InterPro" id="IPR035965">
    <property type="entry name" value="PAS-like_dom_sf"/>
</dbReference>
<name>A0ABS7BND2_9SPHN</name>
<keyword evidence="7" id="KW-0472">Membrane</keyword>
<dbReference type="Pfam" id="PF00512">
    <property type="entry name" value="HisKA"/>
    <property type="match status" value="1"/>
</dbReference>
<keyword evidence="3 6" id="KW-0597">Phosphoprotein</keyword>
<dbReference type="PROSITE" id="PS50109">
    <property type="entry name" value="HIS_KIN"/>
    <property type="match status" value="1"/>
</dbReference>
<dbReference type="SUPFAM" id="SSF47384">
    <property type="entry name" value="Homodimeric domain of signal transducing histidine kinase"/>
    <property type="match status" value="1"/>
</dbReference>
<dbReference type="Gene3D" id="3.30.450.20">
    <property type="entry name" value="PAS domain"/>
    <property type="match status" value="1"/>
</dbReference>
<dbReference type="PRINTS" id="PR00344">
    <property type="entry name" value="BCTRLSENSOR"/>
</dbReference>
<dbReference type="InterPro" id="IPR000014">
    <property type="entry name" value="PAS"/>
</dbReference>
<evidence type="ECO:0000256" key="1">
    <source>
        <dbReference type="ARBA" id="ARBA00000085"/>
    </source>
</evidence>
<dbReference type="Pfam" id="PF02518">
    <property type="entry name" value="HATPase_c"/>
    <property type="match status" value="1"/>
</dbReference>
<dbReference type="Gene3D" id="3.30.565.10">
    <property type="entry name" value="Histidine kinase-like ATPase, C-terminal domain"/>
    <property type="match status" value="1"/>
</dbReference>
<dbReference type="InterPro" id="IPR036890">
    <property type="entry name" value="HATPase_C_sf"/>
</dbReference>
<dbReference type="InterPro" id="IPR007891">
    <property type="entry name" value="CHASE3"/>
</dbReference>
<keyword evidence="5" id="KW-0418">Kinase</keyword>
<dbReference type="SUPFAM" id="SSF55874">
    <property type="entry name" value="ATPase domain of HSP90 chaperone/DNA topoisomerase II/histidine kinase"/>
    <property type="match status" value="1"/>
</dbReference>
<feature type="domain" description="Histidine kinase" evidence="8">
    <location>
        <begin position="321"/>
        <end position="538"/>
    </location>
</feature>
<dbReference type="SUPFAM" id="SSF52172">
    <property type="entry name" value="CheY-like"/>
    <property type="match status" value="1"/>
</dbReference>
<sequence length="673" mass="71720">MTALIAWTDAEYARSLRLQAAATRSFDRERAQVMLLSAMKDAETAQRGYLLTGDPAFLNPYAPARRLASRLRAMEGVAAPEVAALIDSKFAELDRTLALFRGGKHAAARAAVADGEGRRVMDRLRAALARAGTSERALTAERRAAFARQRGELRLLLLATGAVLTLALAVTLRSLWRSRCEAYDAALDAYEKGERNAAILRGTSDALLILNPSGTIEMINDAASALLGYTPEELERRDVVTVLRIAEGSGAFHQRIGLHDGRLDRPLLTDRVARHRDGSERHVDVAIGVMRVPSGDHLVLSLRDASERTRIERAKDELISTIGHELRTPLTSVVGSLALLRGGAAMDLPPQAARLVDIADNNARRLIRLINDLLDIDRIESGQLAMARTPLDLREVVARAALDSDGLARSRDVVLTDASANAPVPVEGDAERLLQVVTNLVSNAIHASPAGATVTIASRVEAGRALIAVEDRGEGVPAAVRPRLFERFESGRAATHAPASGLGLAISREIVRRHDGTIWFEDRDGGGTRFAFALPLPGSVLGGTPASDAPLPLLLHLDDDPDVRDTVAAALVGVARVLPAASLAMARALLRGGAPDLALLDMQVVDGHGPELAPELVDANGAPVPVVIYSGQAVPPALAARATAVLTKGRHDLPELVATVRRLLAERRAPVDA</sequence>
<dbReference type="CDD" id="cd19410">
    <property type="entry name" value="HK9-like_sensor"/>
    <property type="match status" value="1"/>
</dbReference>
<dbReference type="SMART" id="SM00387">
    <property type="entry name" value="HATPase_c"/>
    <property type="match status" value="1"/>
</dbReference>
<dbReference type="Gene3D" id="3.40.50.2300">
    <property type="match status" value="1"/>
</dbReference>
<dbReference type="CDD" id="cd00130">
    <property type="entry name" value="PAS"/>
    <property type="match status" value="1"/>
</dbReference>
<dbReference type="CDD" id="cd00082">
    <property type="entry name" value="HisKA"/>
    <property type="match status" value="1"/>
</dbReference>
<proteinExistence type="predicted"/>
<dbReference type="InterPro" id="IPR001789">
    <property type="entry name" value="Sig_transdc_resp-reg_receiver"/>
</dbReference>
<keyword evidence="12" id="KW-1185">Reference proteome</keyword>
<reference evidence="11 12" key="1">
    <citation type="submission" date="2021-07" db="EMBL/GenBank/DDBJ databases">
        <title>Sphingomonas sp.</title>
        <authorList>
            <person name="Feng G."/>
            <person name="Li J."/>
            <person name="Pan M."/>
        </authorList>
    </citation>
    <scope>NUCLEOTIDE SEQUENCE [LARGE SCALE GENOMIC DNA]</scope>
    <source>
        <strain evidence="11 12">RRHST34</strain>
    </source>
</reference>
<dbReference type="CDD" id="cd00075">
    <property type="entry name" value="HATPase"/>
    <property type="match status" value="1"/>
</dbReference>
<protein>
    <recommendedName>
        <fullName evidence="2">histidine kinase</fullName>
        <ecNumber evidence="2">2.7.13.3</ecNumber>
    </recommendedName>
</protein>
<comment type="caution">
    <text evidence="11">The sequence shown here is derived from an EMBL/GenBank/DDBJ whole genome shotgun (WGS) entry which is preliminary data.</text>
</comment>
<keyword evidence="7" id="KW-1133">Transmembrane helix</keyword>
<evidence type="ECO:0000256" key="6">
    <source>
        <dbReference type="PROSITE-ProRule" id="PRU00169"/>
    </source>
</evidence>
<feature type="domain" description="PAS" evidence="10">
    <location>
        <begin position="192"/>
        <end position="240"/>
    </location>
</feature>
<dbReference type="InterPro" id="IPR005467">
    <property type="entry name" value="His_kinase_dom"/>
</dbReference>
<dbReference type="Pfam" id="PF05227">
    <property type="entry name" value="CHASE3"/>
    <property type="match status" value="1"/>
</dbReference>
<dbReference type="SMART" id="SM00091">
    <property type="entry name" value="PAS"/>
    <property type="match status" value="1"/>
</dbReference>
<evidence type="ECO:0000259" key="8">
    <source>
        <dbReference type="PROSITE" id="PS50109"/>
    </source>
</evidence>
<dbReference type="PANTHER" id="PTHR43047">
    <property type="entry name" value="TWO-COMPONENT HISTIDINE PROTEIN KINASE"/>
    <property type="match status" value="1"/>
</dbReference>
<dbReference type="NCBIfam" id="TIGR00229">
    <property type="entry name" value="sensory_box"/>
    <property type="match status" value="1"/>
</dbReference>
<gene>
    <name evidence="11" type="ORF">KZ820_09770</name>
</gene>
<dbReference type="Pfam" id="PF13426">
    <property type="entry name" value="PAS_9"/>
    <property type="match status" value="1"/>
</dbReference>
<evidence type="ECO:0000256" key="3">
    <source>
        <dbReference type="ARBA" id="ARBA00022553"/>
    </source>
</evidence>
<evidence type="ECO:0000313" key="11">
    <source>
        <dbReference type="EMBL" id="MBW6531020.1"/>
    </source>
</evidence>
<feature type="transmembrane region" description="Helical" evidence="7">
    <location>
        <begin position="155"/>
        <end position="176"/>
    </location>
</feature>
<dbReference type="InterPro" id="IPR003594">
    <property type="entry name" value="HATPase_dom"/>
</dbReference>
<dbReference type="Proteomes" id="UP000759103">
    <property type="component" value="Unassembled WGS sequence"/>
</dbReference>
<dbReference type="PROSITE" id="PS50112">
    <property type="entry name" value="PAS"/>
    <property type="match status" value="1"/>
</dbReference>
<dbReference type="SUPFAM" id="SSF55785">
    <property type="entry name" value="PYP-like sensor domain (PAS domain)"/>
    <property type="match status" value="1"/>
</dbReference>
<keyword evidence="4" id="KW-0808">Transferase</keyword>
<dbReference type="InterPro" id="IPR003661">
    <property type="entry name" value="HisK_dim/P_dom"/>
</dbReference>
<evidence type="ECO:0000259" key="9">
    <source>
        <dbReference type="PROSITE" id="PS50110"/>
    </source>
</evidence>
<dbReference type="EMBL" id="JAHXZN010000002">
    <property type="protein sequence ID" value="MBW6531020.1"/>
    <property type="molecule type" value="Genomic_DNA"/>
</dbReference>
<evidence type="ECO:0000259" key="10">
    <source>
        <dbReference type="PROSITE" id="PS50112"/>
    </source>
</evidence>
<dbReference type="InterPro" id="IPR036097">
    <property type="entry name" value="HisK_dim/P_sf"/>
</dbReference>
<comment type="catalytic activity">
    <reaction evidence="1">
        <text>ATP + protein L-histidine = ADP + protein N-phospho-L-histidine.</text>
        <dbReference type="EC" id="2.7.13.3"/>
    </reaction>
</comment>
<keyword evidence="7" id="KW-0812">Transmembrane</keyword>
<dbReference type="SMART" id="SM00448">
    <property type="entry name" value="REC"/>
    <property type="match status" value="1"/>
</dbReference>
<evidence type="ECO:0000256" key="2">
    <source>
        <dbReference type="ARBA" id="ARBA00012438"/>
    </source>
</evidence>
<feature type="domain" description="Response regulatory" evidence="9">
    <location>
        <begin position="553"/>
        <end position="663"/>
    </location>
</feature>
<dbReference type="PROSITE" id="PS50110">
    <property type="entry name" value="RESPONSE_REGULATORY"/>
    <property type="match status" value="1"/>
</dbReference>
<dbReference type="InterPro" id="IPR011006">
    <property type="entry name" value="CheY-like_superfamily"/>
</dbReference>